<keyword evidence="3" id="KW-1185">Reference proteome</keyword>
<organism evidence="2 3">
    <name type="scientific">Aphis glycines</name>
    <name type="common">Soybean aphid</name>
    <dbReference type="NCBI Taxonomy" id="307491"/>
    <lineage>
        <taxon>Eukaryota</taxon>
        <taxon>Metazoa</taxon>
        <taxon>Ecdysozoa</taxon>
        <taxon>Arthropoda</taxon>
        <taxon>Hexapoda</taxon>
        <taxon>Insecta</taxon>
        <taxon>Pterygota</taxon>
        <taxon>Neoptera</taxon>
        <taxon>Paraneoptera</taxon>
        <taxon>Hemiptera</taxon>
        <taxon>Sternorrhyncha</taxon>
        <taxon>Aphidomorpha</taxon>
        <taxon>Aphidoidea</taxon>
        <taxon>Aphididae</taxon>
        <taxon>Aphidini</taxon>
        <taxon>Aphis</taxon>
        <taxon>Aphis</taxon>
    </lineage>
</organism>
<keyword evidence="1" id="KW-1133">Transmembrane helix</keyword>
<protein>
    <submittedName>
        <fullName evidence="2">Uncharacterized protein</fullName>
    </submittedName>
</protein>
<accession>A0A6G0T6E0</accession>
<evidence type="ECO:0000313" key="3">
    <source>
        <dbReference type="Proteomes" id="UP000475862"/>
    </source>
</evidence>
<reference evidence="2 3" key="1">
    <citation type="submission" date="2019-08" db="EMBL/GenBank/DDBJ databases">
        <title>The genome of the soybean aphid Biotype 1, its phylome, world population structure and adaptation to the North American continent.</title>
        <authorList>
            <person name="Giordano R."/>
            <person name="Donthu R.K."/>
            <person name="Hernandez A.G."/>
            <person name="Wright C.L."/>
            <person name="Zimin A.V."/>
        </authorList>
    </citation>
    <scope>NUCLEOTIDE SEQUENCE [LARGE SCALE GENOMIC DNA]</scope>
    <source>
        <tissue evidence="2">Whole aphids</tissue>
    </source>
</reference>
<dbReference type="Proteomes" id="UP000475862">
    <property type="component" value="Unassembled WGS sequence"/>
</dbReference>
<feature type="transmembrane region" description="Helical" evidence="1">
    <location>
        <begin position="12"/>
        <end position="33"/>
    </location>
</feature>
<name>A0A6G0T6E0_APHGL</name>
<comment type="caution">
    <text evidence="2">The sequence shown here is derived from an EMBL/GenBank/DDBJ whole genome shotgun (WGS) entry which is preliminary data.</text>
</comment>
<sequence>MVGEKGDFSSNTLLNLGFVYNTVFLQFLIIAFISNVHESLHDDTFLCNIRSFSFEYLKDHSNTKLNNNKKIKISTCTTIIRKNIISLIHCISMQRNEFLLGWWDIGNRAKFNLGLGNKYVGYNFSLIHISSFINPIKEGCSPLSSSPGYATANSYYYELRFIRQDVIWFGLYLKSSEKILIYSNR</sequence>
<dbReference type="AlphaFoldDB" id="A0A6G0T6E0"/>
<gene>
    <name evidence="2" type="ORF">AGLY_014145</name>
</gene>
<evidence type="ECO:0000313" key="2">
    <source>
        <dbReference type="EMBL" id="KAE9525618.1"/>
    </source>
</evidence>
<dbReference type="EMBL" id="VYZN01000059">
    <property type="protein sequence ID" value="KAE9525618.1"/>
    <property type="molecule type" value="Genomic_DNA"/>
</dbReference>
<proteinExistence type="predicted"/>
<evidence type="ECO:0000256" key="1">
    <source>
        <dbReference type="SAM" id="Phobius"/>
    </source>
</evidence>
<keyword evidence="1" id="KW-0812">Transmembrane</keyword>
<keyword evidence="1" id="KW-0472">Membrane</keyword>